<sequence length="681" mass="73814">MRTVEEEMPGLTISTTSIDRLLDAHTYSVKLATQRPVDRNRSDVKSKRKEYAQWLQTNGPRVCRFYIDETNYNIWCSRKFGRAKKGMAALQTTTSTKGANINIIACMSANGVLHWRIVERVHWIVFNEFLADLSAQVDSEEPDTEAVFIFHNAPAHNRAEQANLVKLKLLLSFLHIPRRNVEEWKAELEDILEVASADSDQWVSMLAELLRAFPASGTLNFNIEENSGVFVDLCNDLRKLVKKHADKNILPLECLYLNKHALTALVGQLPQPVKHFALKRKPKSAALRAELLQKSQDALSNAKRNTPSSSVPIRCRGLTKNLNDSSPLRGIPSRVPTGGFKTPTSGNRLSSGTPLSRSLTKPLGNKKDGGIKLLDINEQPLGYGRDAKRRKKPTEEIPENQKKDKEAPTTPTTSAAPVTPDYAAGLLSSSQLSSVPASPAASYGIPTTSTALPAIAAKTNAPLQASGGTGSQAGTTTKAGVTLEQGTAAPAQPHEAMPPSTNVDASTGMASAAATVVAPTTSTVVTVAAPPNAVVRRTTATIGELGALNSATTTTPVQHIAVQKVQPVVSQQTAVVVTTQPQQRVGLSLSLDQVSEAQEMFKNSNKVSRSEKALILGFMAGSRANPCPELGNLITIRLSENKEEIVQPNGTVKQAIVETHFQMNYTTGEWKRVRKIREVED</sequence>
<proteinExistence type="predicted"/>
<name>A0ACB8CZ51_DERSI</name>
<protein>
    <submittedName>
        <fullName evidence="1">Uncharacterized protein</fullName>
    </submittedName>
</protein>
<gene>
    <name evidence="1" type="ORF">HPB49_019990</name>
</gene>
<organism evidence="1 2">
    <name type="scientific">Dermacentor silvarum</name>
    <name type="common">Tick</name>
    <dbReference type="NCBI Taxonomy" id="543639"/>
    <lineage>
        <taxon>Eukaryota</taxon>
        <taxon>Metazoa</taxon>
        <taxon>Ecdysozoa</taxon>
        <taxon>Arthropoda</taxon>
        <taxon>Chelicerata</taxon>
        <taxon>Arachnida</taxon>
        <taxon>Acari</taxon>
        <taxon>Parasitiformes</taxon>
        <taxon>Ixodida</taxon>
        <taxon>Ixodoidea</taxon>
        <taxon>Ixodidae</taxon>
        <taxon>Rhipicephalinae</taxon>
        <taxon>Dermacentor</taxon>
    </lineage>
</organism>
<evidence type="ECO:0000313" key="1">
    <source>
        <dbReference type="EMBL" id="KAH7954575.1"/>
    </source>
</evidence>
<dbReference type="EMBL" id="CM023473">
    <property type="protein sequence ID" value="KAH7954575.1"/>
    <property type="molecule type" value="Genomic_DNA"/>
</dbReference>
<keyword evidence="2" id="KW-1185">Reference proteome</keyword>
<comment type="caution">
    <text evidence="1">The sequence shown here is derived from an EMBL/GenBank/DDBJ whole genome shotgun (WGS) entry which is preliminary data.</text>
</comment>
<reference evidence="1" key="1">
    <citation type="submission" date="2020-05" db="EMBL/GenBank/DDBJ databases">
        <title>Large-scale comparative analyses of tick genomes elucidate their genetic diversity and vector capacities.</title>
        <authorList>
            <person name="Jia N."/>
            <person name="Wang J."/>
            <person name="Shi W."/>
            <person name="Du L."/>
            <person name="Sun Y."/>
            <person name="Zhan W."/>
            <person name="Jiang J."/>
            <person name="Wang Q."/>
            <person name="Zhang B."/>
            <person name="Ji P."/>
            <person name="Sakyi L.B."/>
            <person name="Cui X."/>
            <person name="Yuan T."/>
            <person name="Jiang B."/>
            <person name="Yang W."/>
            <person name="Lam T.T.-Y."/>
            <person name="Chang Q."/>
            <person name="Ding S."/>
            <person name="Wang X."/>
            <person name="Zhu J."/>
            <person name="Ruan X."/>
            <person name="Zhao L."/>
            <person name="Wei J."/>
            <person name="Que T."/>
            <person name="Du C."/>
            <person name="Cheng J."/>
            <person name="Dai P."/>
            <person name="Han X."/>
            <person name="Huang E."/>
            <person name="Gao Y."/>
            <person name="Liu J."/>
            <person name="Shao H."/>
            <person name="Ye R."/>
            <person name="Li L."/>
            <person name="Wei W."/>
            <person name="Wang X."/>
            <person name="Wang C."/>
            <person name="Yang T."/>
            <person name="Huo Q."/>
            <person name="Li W."/>
            <person name="Guo W."/>
            <person name="Chen H."/>
            <person name="Zhou L."/>
            <person name="Ni X."/>
            <person name="Tian J."/>
            <person name="Zhou Y."/>
            <person name="Sheng Y."/>
            <person name="Liu T."/>
            <person name="Pan Y."/>
            <person name="Xia L."/>
            <person name="Li J."/>
            <person name="Zhao F."/>
            <person name="Cao W."/>
        </authorList>
    </citation>
    <scope>NUCLEOTIDE SEQUENCE</scope>
    <source>
        <strain evidence="1">Dsil-2018</strain>
    </source>
</reference>
<accession>A0ACB8CZ51</accession>
<evidence type="ECO:0000313" key="2">
    <source>
        <dbReference type="Proteomes" id="UP000821865"/>
    </source>
</evidence>
<dbReference type="Proteomes" id="UP000821865">
    <property type="component" value="Chromosome 4"/>
</dbReference>